<dbReference type="AlphaFoldDB" id="A0A177AWM3"/>
<dbReference type="EMBL" id="LWCA01001138">
    <property type="protein sequence ID" value="OAF65811.1"/>
    <property type="molecule type" value="Genomic_DNA"/>
</dbReference>
<evidence type="ECO:0000313" key="2">
    <source>
        <dbReference type="Proteomes" id="UP000078046"/>
    </source>
</evidence>
<protein>
    <submittedName>
        <fullName evidence="1">Uncharacterized protein</fullName>
    </submittedName>
</protein>
<accession>A0A177AWM3</accession>
<evidence type="ECO:0000313" key="1">
    <source>
        <dbReference type="EMBL" id="OAF65811.1"/>
    </source>
</evidence>
<keyword evidence="2" id="KW-1185">Reference proteome</keyword>
<sequence>MMEIKLVLDRIFTRKYTPSVSESDIMTLLAKNFNLNIDKMKMNAEKLLESKKDQYKMQLKKKIPVFYEKIEKEIVEIETDLTVMSNVLKNKNWNSETNFPVHSERAKNYEINCFDFSNHYISIPGNIQNITAWKKIIQSLNYMKRVIPNLFCKVKETEQIVNTSISFENDIVKENDEKNFSSRFFSLFYWPLIIHQCTEKPNVIEMEKVFKIGKRKSKISRESFEKNCIKNEMCKLKKRSKLKIRDYLKKFNNV</sequence>
<comment type="caution">
    <text evidence="1">The sequence shown here is derived from an EMBL/GenBank/DDBJ whole genome shotgun (WGS) entry which is preliminary data.</text>
</comment>
<gene>
    <name evidence="1" type="ORF">A3Q56_06476</name>
</gene>
<dbReference type="Proteomes" id="UP000078046">
    <property type="component" value="Unassembled WGS sequence"/>
</dbReference>
<organism evidence="1 2">
    <name type="scientific">Intoshia linei</name>
    <dbReference type="NCBI Taxonomy" id="1819745"/>
    <lineage>
        <taxon>Eukaryota</taxon>
        <taxon>Metazoa</taxon>
        <taxon>Spiralia</taxon>
        <taxon>Lophotrochozoa</taxon>
        <taxon>Mesozoa</taxon>
        <taxon>Orthonectida</taxon>
        <taxon>Rhopaluridae</taxon>
        <taxon>Intoshia</taxon>
    </lineage>
</organism>
<name>A0A177AWM3_9BILA</name>
<reference evidence="1 2" key="1">
    <citation type="submission" date="2016-04" db="EMBL/GenBank/DDBJ databases">
        <title>The genome of Intoshia linei affirms orthonectids as highly simplified spiralians.</title>
        <authorList>
            <person name="Mikhailov K.V."/>
            <person name="Slusarev G.S."/>
            <person name="Nikitin M.A."/>
            <person name="Logacheva M.D."/>
            <person name="Penin A."/>
            <person name="Aleoshin V."/>
            <person name="Panchin Y.V."/>
        </authorList>
    </citation>
    <scope>NUCLEOTIDE SEQUENCE [LARGE SCALE GENOMIC DNA]</scope>
    <source>
        <strain evidence="1">Intl2013</strain>
        <tissue evidence="1">Whole animal</tissue>
    </source>
</reference>
<proteinExistence type="predicted"/>